<keyword evidence="7" id="KW-1015">Disulfide bond</keyword>
<reference evidence="13" key="1">
    <citation type="journal article" date="2019" name="Int. J. Syst. Evol. Microbiol.">
        <title>The Global Catalogue of Microorganisms (GCM) 10K type strain sequencing project: providing services to taxonomists for standard genome sequencing and annotation.</title>
        <authorList>
            <consortium name="The Broad Institute Genomics Platform"/>
            <consortium name="The Broad Institute Genome Sequencing Center for Infectious Disease"/>
            <person name="Wu L."/>
            <person name="Ma J."/>
        </authorList>
    </citation>
    <scope>NUCLEOTIDE SEQUENCE [LARGE SCALE GENOMIC DNA]</scope>
    <source>
        <strain evidence="13">JCM 17809</strain>
    </source>
</reference>
<comment type="caution">
    <text evidence="12">The sequence shown here is derived from an EMBL/GenBank/DDBJ whole genome shotgun (WGS) entry which is preliminary data.</text>
</comment>
<evidence type="ECO:0000256" key="2">
    <source>
        <dbReference type="ARBA" id="ARBA00015816"/>
    </source>
</evidence>
<name>A0ABP8K939_9MICO</name>
<dbReference type="PRINTS" id="PR00162">
    <property type="entry name" value="RIESKE"/>
</dbReference>
<feature type="domain" description="Rieske" evidence="11">
    <location>
        <begin position="78"/>
        <end position="170"/>
    </location>
</feature>
<evidence type="ECO:0000256" key="4">
    <source>
        <dbReference type="ARBA" id="ARBA00022723"/>
    </source>
</evidence>
<evidence type="ECO:0000256" key="1">
    <source>
        <dbReference type="ARBA" id="ARBA00002494"/>
    </source>
</evidence>
<keyword evidence="6" id="KW-0411">Iron-sulfur</keyword>
<evidence type="ECO:0000313" key="12">
    <source>
        <dbReference type="EMBL" id="GAA4402404.1"/>
    </source>
</evidence>
<accession>A0ABP8K939</accession>
<evidence type="ECO:0000256" key="3">
    <source>
        <dbReference type="ARBA" id="ARBA00022714"/>
    </source>
</evidence>
<dbReference type="InterPro" id="IPR005805">
    <property type="entry name" value="Rieske_Fe-S_prot_C"/>
</dbReference>
<evidence type="ECO:0000256" key="8">
    <source>
        <dbReference type="ARBA" id="ARBA00029586"/>
    </source>
</evidence>
<feature type="region of interest" description="Disordered" evidence="10">
    <location>
        <begin position="1"/>
        <end position="21"/>
    </location>
</feature>
<evidence type="ECO:0000259" key="11">
    <source>
        <dbReference type="PROSITE" id="PS51296"/>
    </source>
</evidence>
<evidence type="ECO:0000256" key="7">
    <source>
        <dbReference type="ARBA" id="ARBA00023157"/>
    </source>
</evidence>
<keyword evidence="3" id="KW-0001">2Fe-2S</keyword>
<dbReference type="InterPro" id="IPR036922">
    <property type="entry name" value="Rieske_2Fe-2S_sf"/>
</dbReference>
<evidence type="ECO:0000256" key="5">
    <source>
        <dbReference type="ARBA" id="ARBA00023004"/>
    </source>
</evidence>
<evidence type="ECO:0000313" key="13">
    <source>
        <dbReference type="Proteomes" id="UP001500945"/>
    </source>
</evidence>
<dbReference type="PANTHER" id="PTHR10134">
    <property type="entry name" value="CYTOCHROME B-C1 COMPLEX SUBUNIT RIESKE, MITOCHONDRIAL"/>
    <property type="match status" value="1"/>
</dbReference>
<dbReference type="CDD" id="cd03467">
    <property type="entry name" value="Rieske"/>
    <property type="match status" value="1"/>
</dbReference>
<dbReference type="PROSITE" id="PS51296">
    <property type="entry name" value="RIESKE"/>
    <property type="match status" value="1"/>
</dbReference>
<comment type="cofactor">
    <cofactor evidence="9">
        <name>[2Fe-2S] cluster</name>
        <dbReference type="ChEBI" id="CHEBI:190135"/>
    </cofactor>
</comment>
<proteinExistence type="predicted"/>
<evidence type="ECO:0000256" key="10">
    <source>
        <dbReference type="SAM" id="MobiDB-lite"/>
    </source>
</evidence>
<dbReference type="InterPro" id="IPR017941">
    <property type="entry name" value="Rieske_2Fe-2S"/>
</dbReference>
<feature type="compositionally biased region" description="Low complexity" evidence="10">
    <location>
        <begin position="8"/>
        <end position="21"/>
    </location>
</feature>
<gene>
    <name evidence="12" type="ORF">GCM10023168_12920</name>
</gene>
<keyword evidence="4" id="KW-0479">Metal-binding</keyword>
<evidence type="ECO:0000256" key="9">
    <source>
        <dbReference type="ARBA" id="ARBA00034078"/>
    </source>
</evidence>
<organism evidence="12 13">
    <name type="scientific">Fodinibacter luteus</name>
    <dbReference type="NCBI Taxonomy" id="552064"/>
    <lineage>
        <taxon>Bacteria</taxon>
        <taxon>Bacillati</taxon>
        <taxon>Actinomycetota</taxon>
        <taxon>Actinomycetes</taxon>
        <taxon>Micrococcales</taxon>
        <taxon>Intrasporangiaceae</taxon>
        <taxon>Fodinibacter (ex Wang et al. 2009)</taxon>
    </lineage>
</organism>
<keyword evidence="13" id="KW-1185">Reference proteome</keyword>
<dbReference type="EMBL" id="BAABGM010000008">
    <property type="protein sequence ID" value="GAA4402404.1"/>
    <property type="molecule type" value="Genomic_DNA"/>
</dbReference>
<protein>
    <recommendedName>
        <fullName evidence="2">Cytochrome bc1 complex Rieske iron-sulfur subunit</fullName>
    </recommendedName>
    <alternativeName>
        <fullName evidence="8">Cytochrome bc1 reductase complex subunit QcrA</fullName>
    </alternativeName>
</protein>
<dbReference type="Proteomes" id="UP001500945">
    <property type="component" value="Unassembled WGS sequence"/>
</dbReference>
<evidence type="ECO:0000256" key="6">
    <source>
        <dbReference type="ARBA" id="ARBA00023014"/>
    </source>
</evidence>
<dbReference type="SUPFAM" id="SSF50022">
    <property type="entry name" value="ISP domain"/>
    <property type="match status" value="1"/>
</dbReference>
<dbReference type="InterPro" id="IPR014349">
    <property type="entry name" value="Rieske_Fe-S_prot"/>
</dbReference>
<sequence>MSTDHVTDPTVSPSPASAATSGCGCVSRRESLLAAGVVVAGTAGLGACGAGEAAVDAAASAAGSAASSAASAAASAAGDAIATAQIPVGGGRVFENLKVVVTQPTAGDYKAFSAVCPHQGCTVGSVADGVISCPCHGSQFDIATGAVTQGPATRGLEVKGVSVGADGITLS</sequence>
<dbReference type="Pfam" id="PF00355">
    <property type="entry name" value="Rieske"/>
    <property type="match status" value="1"/>
</dbReference>
<keyword evidence="5" id="KW-0408">Iron</keyword>
<dbReference type="Gene3D" id="2.102.10.10">
    <property type="entry name" value="Rieske [2Fe-2S] iron-sulphur domain"/>
    <property type="match status" value="1"/>
</dbReference>
<comment type="function">
    <text evidence="1">Iron-sulfur subunit of the cytochrome bc1 complex, an essential component of the respiratory electron transport chain required for ATP synthesis. The bc1 complex catalyzes the oxidation of menaquinol and the reduction of cytochrome c in the respiratory chain. The bc1 complex operates through a Q-cycle mechanism that couples electron transfer to generation of the proton gradient that drives ATP synthesis.</text>
</comment>
<dbReference type="RefSeq" id="WP_345203690.1">
    <property type="nucleotide sequence ID" value="NZ_BAABGM010000008.1"/>
</dbReference>